<sequence>MAYVERLSLIFVVVLIFRSGYTAKPLRSAQTVDGDDDDNDFLLEKADDYPDEASASDGTKCANRLAIGGTGGKAIGGRKGEPGSSTDAEGGEGGPAFNNVGCGADGGAGGKALVKDNGARSRGGLGGGAITAYMQQFVVQRMN</sequence>
<name>A0A1D1UNC4_RAMVA</name>
<keyword evidence="2" id="KW-0732">Signal</keyword>
<accession>A0A1D1UNC4</accession>
<evidence type="ECO:0000313" key="4">
    <source>
        <dbReference type="Proteomes" id="UP000186922"/>
    </source>
</evidence>
<organism evidence="3 4">
    <name type="scientific">Ramazzottius varieornatus</name>
    <name type="common">Water bear</name>
    <name type="synonym">Tardigrade</name>
    <dbReference type="NCBI Taxonomy" id="947166"/>
    <lineage>
        <taxon>Eukaryota</taxon>
        <taxon>Metazoa</taxon>
        <taxon>Ecdysozoa</taxon>
        <taxon>Tardigrada</taxon>
        <taxon>Eutardigrada</taxon>
        <taxon>Parachela</taxon>
        <taxon>Hypsibioidea</taxon>
        <taxon>Ramazzottiidae</taxon>
        <taxon>Ramazzottius</taxon>
    </lineage>
</organism>
<reference evidence="3 4" key="1">
    <citation type="journal article" date="2016" name="Nat. Commun.">
        <title>Extremotolerant tardigrade genome and improved radiotolerance of human cultured cells by tardigrade-unique protein.</title>
        <authorList>
            <person name="Hashimoto T."/>
            <person name="Horikawa D.D."/>
            <person name="Saito Y."/>
            <person name="Kuwahara H."/>
            <person name="Kozuka-Hata H."/>
            <person name="Shin-I T."/>
            <person name="Minakuchi Y."/>
            <person name="Ohishi K."/>
            <person name="Motoyama A."/>
            <person name="Aizu T."/>
            <person name="Enomoto A."/>
            <person name="Kondo K."/>
            <person name="Tanaka S."/>
            <person name="Hara Y."/>
            <person name="Koshikawa S."/>
            <person name="Sagara H."/>
            <person name="Miura T."/>
            <person name="Yokobori S."/>
            <person name="Miyagawa K."/>
            <person name="Suzuki Y."/>
            <person name="Kubo T."/>
            <person name="Oyama M."/>
            <person name="Kohara Y."/>
            <person name="Fujiyama A."/>
            <person name="Arakawa K."/>
            <person name="Katayama T."/>
            <person name="Toyoda A."/>
            <person name="Kunieda T."/>
        </authorList>
    </citation>
    <scope>NUCLEOTIDE SEQUENCE [LARGE SCALE GENOMIC DNA]</scope>
    <source>
        <strain evidence="3 4">YOKOZUNA-1</strain>
    </source>
</reference>
<comment type="caution">
    <text evidence="3">The sequence shown here is derived from an EMBL/GenBank/DDBJ whole genome shotgun (WGS) entry which is preliminary data.</text>
</comment>
<keyword evidence="4" id="KW-1185">Reference proteome</keyword>
<dbReference type="EMBL" id="BDGG01000001">
    <property type="protein sequence ID" value="GAU87668.1"/>
    <property type="molecule type" value="Genomic_DNA"/>
</dbReference>
<feature type="signal peptide" evidence="2">
    <location>
        <begin position="1"/>
        <end position="23"/>
    </location>
</feature>
<evidence type="ECO:0000256" key="2">
    <source>
        <dbReference type="SAM" id="SignalP"/>
    </source>
</evidence>
<evidence type="ECO:0000313" key="3">
    <source>
        <dbReference type="EMBL" id="GAU87668.1"/>
    </source>
</evidence>
<proteinExistence type="predicted"/>
<dbReference type="AlphaFoldDB" id="A0A1D1UNC4"/>
<feature type="chain" id="PRO_5008897409" evidence="2">
    <location>
        <begin position="24"/>
        <end position="143"/>
    </location>
</feature>
<dbReference type="Proteomes" id="UP000186922">
    <property type="component" value="Unassembled WGS sequence"/>
</dbReference>
<protein>
    <submittedName>
        <fullName evidence="3">Uncharacterized protein</fullName>
    </submittedName>
</protein>
<gene>
    <name evidence="3" type="primary">RvY_00482-1</name>
    <name evidence="3" type="synonym">RvY_00482.1</name>
    <name evidence="3" type="ORF">RvY_00482</name>
</gene>
<evidence type="ECO:0000256" key="1">
    <source>
        <dbReference type="SAM" id="MobiDB-lite"/>
    </source>
</evidence>
<feature type="region of interest" description="Disordered" evidence="1">
    <location>
        <begin position="72"/>
        <end position="97"/>
    </location>
</feature>